<sequence>MIILGLVGTPAAGKSTAAQFLADQGAFWINADLIARSFLTLPAVVDGVRQRLGDDVVHSDGQLDRTQLAKHVFGVSKEHQENLQFLESLLHPPTKQEIYRQLETAAERKTPVALLDVPLLFESDWDVCCDQIWCVDASRETRLQRTLKRGWSPDQLAKREAMQTPIETKKRLSQVVMCNDATLAEFHEILARQWSQVAAMIDRVPNTNDRHCRSETGPNRS</sequence>
<evidence type="ECO:0000256" key="1">
    <source>
        <dbReference type="ARBA" id="ARBA00009018"/>
    </source>
</evidence>
<evidence type="ECO:0000256" key="2">
    <source>
        <dbReference type="ARBA" id="ARBA00022741"/>
    </source>
</evidence>
<comment type="catalytic activity">
    <reaction evidence="5">
        <text>3'-dephospho-CoA + ATP = ADP + CoA + H(+)</text>
        <dbReference type="Rhea" id="RHEA:18245"/>
        <dbReference type="ChEBI" id="CHEBI:15378"/>
        <dbReference type="ChEBI" id="CHEBI:30616"/>
        <dbReference type="ChEBI" id="CHEBI:57287"/>
        <dbReference type="ChEBI" id="CHEBI:57328"/>
        <dbReference type="ChEBI" id="CHEBI:456216"/>
        <dbReference type="EC" id="2.7.1.24"/>
    </reaction>
</comment>
<keyword evidence="5 7" id="KW-0418">Kinase</keyword>
<gene>
    <name evidence="5 7" type="primary">coaE</name>
    <name evidence="7" type="ORF">SV7mr_25800</name>
</gene>
<keyword evidence="3 5" id="KW-0067">ATP-binding</keyword>
<evidence type="ECO:0000256" key="6">
    <source>
        <dbReference type="NCBIfam" id="TIGR00152"/>
    </source>
</evidence>
<dbReference type="GO" id="GO:0004140">
    <property type="term" value="F:dephospho-CoA kinase activity"/>
    <property type="evidence" value="ECO:0007669"/>
    <property type="project" value="UniProtKB-UniRule"/>
</dbReference>
<keyword evidence="2 5" id="KW-0547">Nucleotide-binding</keyword>
<dbReference type="Pfam" id="PF01121">
    <property type="entry name" value="CoaE"/>
    <property type="match status" value="1"/>
</dbReference>
<protein>
    <recommendedName>
        <fullName evidence="5 6">Dephospho-CoA kinase</fullName>
        <ecNumber evidence="5 6">2.7.1.24</ecNumber>
    </recommendedName>
    <alternativeName>
        <fullName evidence="5">Dephosphocoenzyme A kinase</fullName>
    </alternativeName>
</protein>
<dbReference type="SUPFAM" id="SSF52540">
    <property type="entry name" value="P-loop containing nucleoside triphosphate hydrolases"/>
    <property type="match status" value="1"/>
</dbReference>
<keyword evidence="5" id="KW-0963">Cytoplasm</keyword>
<dbReference type="OrthoDB" id="9812943at2"/>
<comment type="pathway">
    <text evidence="5">Cofactor biosynthesis; coenzyme A biosynthesis; CoA from (R)-pantothenate: step 5/5.</text>
</comment>
<dbReference type="PANTHER" id="PTHR10695:SF46">
    <property type="entry name" value="BIFUNCTIONAL COENZYME A SYNTHASE-RELATED"/>
    <property type="match status" value="1"/>
</dbReference>
<dbReference type="GO" id="GO:0005737">
    <property type="term" value="C:cytoplasm"/>
    <property type="evidence" value="ECO:0007669"/>
    <property type="project" value="UniProtKB-SubCell"/>
</dbReference>
<dbReference type="PANTHER" id="PTHR10695">
    <property type="entry name" value="DEPHOSPHO-COA KINASE-RELATED"/>
    <property type="match status" value="1"/>
</dbReference>
<dbReference type="Proteomes" id="UP000315003">
    <property type="component" value="Chromosome"/>
</dbReference>
<evidence type="ECO:0000313" key="7">
    <source>
        <dbReference type="EMBL" id="QDT60063.1"/>
    </source>
</evidence>
<accession>A0A517SVD9</accession>
<comment type="function">
    <text evidence="5">Catalyzes the phosphorylation of the 3'-hydroxyl group of dephosphocoenzyme A to form coenzyme A.</text>
</comment>
<dbReference type="EMBL" id="CP036272">
    <property type="protein sequence ID" value="QDT60063.1"/>
    <property type="molecule type" value="Genomic_DNA"/>
</dbReference>
<feature type="binding site" evidence="5">
    <location>
        <begin position="11"/>
        <end position="16"/>
    </location>
    <ligand>
        <name>ATP</name>
        <dbReference type="ChEBI" id="CHEBI:30616"/>
    </ligand>
</feature>
<dbReference type="HAMAP" id="MF_00376">
    <property type="entry name" value="Dephospho_CoA_kinase"/>
    <property type="match status" value="1"/>
</dbReference>
<dbReference type="InterPro" id="IPR027417">
    <property type="entry name" value="P-loop_NTPase"/>
</dbReference>
<dbReference type="UniPathway" id="UPA00241">
    <property type="reaction ID" value="UER00356"/>
</dbReference>
<dbReference type="RefSeq" id="WP_145272320.1">
    <property type="nucleotide sequence ID" value="NZ_CP036272.1"/>
</dbReference>
<reference evidence="7 8" key="1">
    <citation type="submission" date="2019-02" db="EMBL/GenBank/DDBJ databases">
        <title>Deep-cultivation of Planctomycetes and their phenomic and genomic characterization uncovers novel biology.</title>
        <authorList>
            <person name="Wiegand S."/>
            <person name="Jogler M."/>
            <person name="Boedeker C."/>
            <person name="Pinto D."/>
            <person name="Vollmers J."/>
            <person name="Rivas-Marin E."/>
            <person name="Kohn T."/>
            <person name="Peeters S.H."/>
            <person name="Heuer A."/>
            <person name="Rast P."/>
            <person name="Oberbeckmann S."/>
            <person name="Bunk B."/>
            <person name="Jeske O."/>
            <person name="Meyerdierks A."/>
            <person name="Storesund J.E."/>
            <person name="Kallscheuer N."/>
            <person name="Luecker S."/>
            <person name="Lage O.M."/>
            <person name="Pohl T."/>
            <person name="Merkel B.J."/>
            <person name="Hornburger P."/>
            <person name="Mueller R.-W."/>
            <person name="Bruemmer F."/>
            <person name="Labrenz M."/>
            <person name="Spormann A.M."/>
            <person name="Op den Camp H."/>
            <person name="Overmann J."/>
            <person name="Amann R."/>
            <person name="Jetten M.S.M."/>
            <person name="Mascher T."/>
            <person name="Medema M.H."/>
            <person name="Devos D.P."/>
            <person name="Kaster A.-K."/>
            <person name="Ovreas L."/>
            <person name="Rohde M."/>
            <person name="Galperin M.Y."/>
            <person name="Jogler C."/>
        </authorList>
    </citation>
    <scope>NUCLEOTIDE SEQUENCE [LARGE SCALE GENOMIC DNA]</scope>
    <source>
        <strain evidence="7 8">SV_7m_r</strain>
    </source>
</reference>
<evidence type="ECO:0000256" key="4">
    <source>
        <dbReference type="ARBA" id="ARBA00022993"/>
    </source>
</evidence>
<dbReference type="NCBIfam" id="TIGR00152">
    <property type="entry name" value="dephospho-CoA kinase"/>
    <property type="match status" value="1"/>
</dbReference>
<keyword evidence="4 5" id="KW-0173">Coenzyme A biosynthesis</keyword>
<organism evidence="7 8">
    <name type="scientific">Stieleria bergensis</name>
    <dbReference type="NCBI Taxonomy" id="2528025"/>
    <lineage>
        <taxon>Bacteria</taxon>
        <taxon>Pseudomonadati</taxon>
        <taxon>Planctomycetota</taxon>
        <taxon>Planctomycetia</taxon>
        <taxon>Pirellulales</taxon>
        <taxon>Pirellulaceae</taxon>
        <taxon>Stieleria</taxon>
    </lineage>
</organism>
<keyword evidence="8" id="KW-1185">Reference proteome</keyword>
<comment type="subcellular location">
    <subcellularLocation>
        <location evidence="5">Cytoplasm</location>
    </subcellularLocation>
</comment>
<dbReference type="Gene3D" id="3.40.50.300">
    <property type="entry name" value="P-loop containing nucleotide triphosphate hydrolases"/>
    <property type="match status" value="1"/>
</dbReference>
<dbReference type="EC" id="2.7.1.24" evidence="5 6"/>
<proteinExistence type="inferred from homology"/>
<evidence type="ECO:0000313" key="8">
    <source>
        <dbReference type="Proteomes" id="UP000315003"/>
    </source>
</evidence>
<comment type="similarity">
    <text evidence="1 5">Belongs to the CoaE family.</text>
</comment>
<dbReference type="GO" id="GO:0015937">
    <property type="term" value="P:coenzyme A biosynthetic process"/>
    <property type="evidence" value="ECO:0007669"/>
    <property type="project" value="UniProtKB-UniRule"/>
</dbReference>
<dbReference type="AlphaFoldDB" id="A0A517SVD9"/>
<keyword evidence="5 7" id="KW-0808">Transferase</keyword>
<evidence type="ECO:0000256" key="5">
    <source>
        <dbReference type="HAMAP-Rule" id="MF_00376"/>
    </source>
</evidence>
<dbReference type="GO" id="GO:0005524">
    <property type="term" value="F:ATP binding"/>
    <property type="evidence" value="ECO:0007669"/>
    <property type="project" value="UniProtKB-UniRule"/>
</dbReference>
<evidence type="ECO:0000256" key="3">
    <source>
        <dbReference type="ARBA" id="ARBA00022840"/>
    </source>
</evidence>
<dbReference type="PROSITE" id="PS51219">
    <property type="entry name" value="DPCK"/>
    <property type="match status" value="1"/>
</dbReference>
<name>A0A517SVD9_9BACT</name>
<dbReference type="InterPro" id="IPR001977">
    <property type="entry name" value="Depp_CoAkinase"/>
</dbReference>
<dbReference type="CDD" id="cd02022">
    <property type="entry name" value="DPCK"/>
    <property type="match status" value="1"/>
</dbReference>